<protein>
    <submittedName>
        <fullName evidence="2">Uncharacterized protein</fullName>
    </submittedName>
</protein>
<organism evidence="1 2">
    <name type="scientific">Steinernema glaseri</name>
    <dbReference type="NCBI Taxonomy" id="37863"/>
    <lineage>
        <taxon>Eukaryota</taxon>
        <taxon>Metazoa</taxon>
        <taxon>Ecdysozoa</taxon>
        <taxon>Nematoda</taxon>
        <taxon>Chromadorea</taxon>
        <taxon>Rhabditida</taxon>
        <taxon>Tylenchina</taxon>
        <taxon>Panagrolaimomorpha</taxon>
        <taxon>Strongyloidoidea</taxon>
        <taxon>Steinernematidae</taxon>
        <taxon>Steinernema</taxon>
    </lineage>
</organism>
<evidence type="ECO:0000313" key="2">
    <source>
        <dbReference type="WBParaSite" id="L893_g6894.t1"/>
    </source>
</evidence>
<name>A0A1I8AKI3_9BILA</name>
<accession>A0A1I8AKI3</accession>
<dbReference type="WBParaSite" id="L893_g6894.t1">
    <property type="protein sequence ID" value="L893_g6894.t1"/>
    <property type="gene ID" value="L893_g6894"/>
</dbReference>
<keyword evidence="1" id="KW-1185">Reference proteome</keyword>
<evidence type="ECO:0000313" key="1">
    <source>
        <dbReference type="Proteomes" id="UP000095287"/>
    </source>
</evidence>
<sequence>MYDRVKKLEKFSTREGLSWEFAQIAAINHCRQRNVDANDAEALLAPVLEVRLRRRSFWQRVKVRDRTWAFCATVQQEPNAVLYFSEMPPSTMAHDRSNQRSCGSTRPMVAFYFSTSNLCMEKSQKITVATVHTSSICPTVIHHRRRGIVV</sequence>
<dbReference type="AlphaFoldDB" id="A0A1I8AKI3"/>
<reference evidence="2" key="1">
    <citation type="submission" date="2016-11" db="UniProtKB">
        <authorList>
            <consortium name="WormBaseParasite"/>
        </authorList>
    </citation>
    <scope>IDENTIFICATION</scope>
</reference>
<proteinExistence type="predicted"/>
<dbReference type="Proteomes" id="UP000095287">
    <property type="component" value="Unplaced"/>
</dbReference>